<reference evidence="3" key="1">
    <citation type="submission" date="2024-06" db="EMBL/GenBank/DDBJ databases">
        <title>Draft Genome Sequences of Epichloe bromicola Strains Isolated from Elymus ciliaris.</title>
        <authorList>
            <consortium name="Epichloe bromicola genome sequencing consortium"/>
            <person name="Miura A."/>
            <person name="Imano S."/>
            <person name="Ashida A."/>
            <person name="Sato I."/>
            <person name="Chiba S."/>
            <person name="Tanaka A."/>
            <person name="Camagna M."/>
            <person name="Takemoto D."/>
        </authorList>
    </citation>
    <scope>NUCLEOTIDE SEQUENCE [LARGE SCALE GENOMIC DNA]</scope>
    <source>
        <strain evidence="3">DP</strain>
    </source>
</reference>
<dbReference type="Proteomes" id="UP001562357">
    <property type="component" value="Unassembled WGS sequence"/>
</dbReference>
<feature type="compositionally biased region" description="Basic and acidic residues" evidence="1">
    <location>
        <begin position="77"/>
        <end position="86"/>
    </location>
</feature>
<evidence type="ECO:0000256" key="1">
    <source>
        <dbReference type="SAM" id="MobiDB-lite"/>
    </source>
</evidence>
<accession>A0ABQ0CFU5</accession>
<sequence length="193" mass="21646">MDHGRPTTPEPPRDPNAAINKYLQVVKDCMFPPHIVARLPEEQRREIENMDVRIKSRPRGKVLGEVTEDDTGAAPGHAERQARRDGAAAAARNNAQGARCRDGESLRRVDVCARNLGLRQENLRRTLVNLDAEIEPLFHVSTGDVIEGFPRTLREVDLLDYGDAVRILEAVGDKERGDLWTVVARVRRWAASE</sequence>
<name>A0ABQ0CFU5_9HYPO</name>
<proteinExistence type="predicted"/>
<gene>
    <name evidence="2" type="primary">g755</name>
    <name evidence="2" type="ORF">EsDP_00000755</name>
</gene>
<evidence type="ECO:0000313" key="3">
    <source>
        <dbReference type="Proteomes" id="UP001562357"/>
    </source>
</evidence>
<keyword evidence="3" id="KW-1185">Reference proteome</keyword>
<feature type="compositionally biased region" description="Low complexity" evidence="1">
    <location>
        <begin position="87"/>
        <end position="98"/>
    </location>
</feature>
<evidence type="ECO:0000313" key="2">
    <source>
        <dbReference type="EMBL" id="GAB0132315.1"/>
    </source>
</evidence>
<organism evidence="2 3">
    <name type="scientific">Epichloe bromicola</name>
    <dbReference type="NCBI Taxonomy" id="79588"/>
    <lineage>
        <taxon>Eukaryota</taxon>
        <taxon>Fungi</taxon>
        <taxon>Dikarya</taxon>
        <taxon>Ascomycota</taxon>
        <taxon>Pezizomycotina</taxon>
        <taxon>Sordariomycetes</taxon>
        <taxon>Hypocreomycetidae</taxon>
        <taxon>Hypocreales</taxon>
        <taxon>Clavicipitaceae</taxon>
        <taxon>Epichloe</taxon>
    </lineage>
</organism>
<protein>
    <submittedName>
        <fullName evidence="2">Uncharacterized protein</fullName>
    </submittedName>
</protein>
<dbReference type="EMBL" id="BAAFGZ010000014">
    <property type="protein sequence ID" value="GAB0132315.1"/>
    <property type="molecule type" value="Genomic_DNA"/>
</dbReference>
<comment type="caution">
    <text evidence="2">The sequence shown here is derived from an EMBL/GenBank/DDBJ whole genome shotgun (WGS) entry which is preliminary data.</text>
</comment>
<feature type="region of interest" description="Disordered" evidence="1">
    <location>
        <begin position="58"/>
        <end position="99"/>
    </location>
</feature>